<organism evidence="1 2">
    <name type="scientific">Caerostris extrusa</name>
    <name type="common">Bark spider</name>
    <name type="synonym">Caerostris bankana</name>
    <dbReference type="NCBI Taxonomy" id="172846"/>
    <lineage>
        <taxon>Eukaryota</taxon>
        <taxon>Metazoa</taxon>
        <taxon>Ecdysozoa</taxon>
        <taxon>Arthropoda</taxon>
        <taxon>Chelicerata</taxon>
        <taxon>Arachnida</taxon>
        <taxon>Araneae</taxon>
        <taxon>Araneomorphae</taxon>
        <taxon>Entelegynae</taxon>
        <taxon>Araneoidea</taxon>
        <taxon>Araneidae</taxon>
        <taxon>Caerostris</taxon>
    </lineage>
</organism>
<evidence type="ECO:0000313" key="2">
    <source>
        <dbReference type="Proteomes" id="UP001054945"/>
    </source>
</evidence>
<dbReference type="AlphaFoldDB" id="A0AAV4MH65"/>
<accession>A0AAV4MH65</accession>
<evidence type="ECO:0008006" key="3">
    <source>
        <dbReference type="Google" id="ProtNLM"/>
    </source>
</evidence>
<name>A0AAV4MH65_CAEEX</name>
<dbReference type="Proteomes" id="UP001054945">
    <property type="component" value="Unassembled WGS sequence"/>
</dbReference>
<sequence length="98" mass="10923">MTLDLSSNGDPHELDGRVGQGTISTLYRTYWMIATLVNPNRFYSNSQRAQLISFIQSSLSISKAGKTPFSCYSKPSIAKSTAGKRDVLMIFTAEFHNR</sequence>
<comment type="caution">
    <text evidence="1">The sequence shown here is derived from an EMBL/GenBank/DDBJ whole genome shotgun (WGS) entry which is preliminary data.</text>
</comment>
<protein>
    <recommendedName>
        <fullName evidence="3">LAGLIDADG homing endonuclease</fullName>
    </recommendedName>
</protein>
<dbReference type="EMBL" id="BPLR01002211">
    <property type="protein sequence ID" value="GIX71314.1"/>
    <property type="molecule type" value="Genomic_DNA"/>
</dbReference>
<evidence type="ECO:0000313" key="1">
    <source>
        <dbReference type="EMBL" id="GIX71314.1"/>
    </source>
</evidence>
<proteinExistence type="predicted"/>
<gene>
    <name evidence="1" type="ORF">CEXT_199721</name>
</gene>
<reference evidence="1 2" key="1">
    <citation type="submission" date="2021-06" db="EMBL/GenBank/DDBJ databases">
        <title>Caerostris extrusa draft genome.</title>
        <authorList>
            <person name="Kono N."/>
            <person name="Arakawa K."/>
        </authorList>
    </citation>
    <scope>NUCLEOTIDE SEQUENCE [LARGE SCALE GENOMIC DNA]</scope>
</reference>
<keyword evidence="2" id="KW-1185">Reference proteome</keyword>